<evidence type="ECO:0000256" key="1">
    <source>
        <dbReference type="ARBA" id="ARBA00004196"/>
    </source>
</evidence>
<dbReference type="AlphaFoldDB" id="A0AAE3E9H1"/>
<keyword evidence="4 6" id="KW-0732">Signal</keyword>
<dbReference type="GO" id="GO:0030288">
    <property type="term" value="C:outer membrane-bounded periplasmic space"/>
    <property type="evidence" value="ECO:0007669"/>
    <property type="project" value="InterPro"/>
</dbReference>
<dbReference type="CDD" id="cd13603">
    <property type="entry name" value="PBP2_TRAP_Siap_TeaA_like"/>
    <property type="match status" value="1"/>
</dbReference>
<dbReference type="PIRSF" id="PIRSF006470">
    <property type="entry name" value="DctB"/>
    <property type="match status" value="1"/>
</dbReference>
<evidence type="ECO:0000256" key="5">
    <source>
        <dbReference type="SAM" id="MobiDB-lite"/>
    </source>
</evidence>
<evidence type="ECO:0000313" key="7">
    <source>
        <dbReference type="EMBL" id="MCC2230548.1"/>
    </source>
</evidence>
<dbReference type="NCBIfam" id="TIGR00787">
    <property type="entry name" value="dctP"/>
    <property type="match status" value="1"/>
</dbReference>
<evidence type="ECO:0000256" key="2">
    <source>
        <dbReference type="ARBA" id="ARBA00009023"/>
    </source>
</evidence>
<comment type="caution">
    <text evidence="7">The sequence shown here is derived from an EMBL/GenBank/DDBJ whole genome shotgun (WGS) entry which is preliminary data.</text>
</comment>
<name>A0AAE3E9H1_9FIRM</name>
<dbReference type="NCBIfam" id="NF037995">
    <property type="entry name" value="TRAP_S1"/>
    <property type="match status" value="1"/>
</dbReference>
<dbReference type="PANTHER" id="PTHR33376">
    <property type="match status" value="1"/>
</dbReference>
<dbReference type="InterPro" id="IPR038404">
    <property type="entry name" value="TRAP_DctP_sf"/>
</dbReference>
<feature type="chain" id="PRO_5041997504" evidence="6">
    <location>
        <begin position="19"/>
        <end position="356"/>
    </location>
</feature>
<reference evidence="7" key="1">
    <citation type="submission" date="2021-10" db="EMBL/GenBank/DDBJ databases">
        <title>Anaerobic single-cell dispensing facilitates the cultivation of human gut bacteria.</title>
        <authorList>
            <person name="Afrizal A."/>
        </authorList>
    </citation>
    <scope>NUCLEOTIDE SEQUENCE</scope>
    <source>
        <strain evidence="7">CLA-AA-H215</strain>
    </source>
</reference>
<proteinExistence type="inferred from homology"/>
<evidence type="ECO:0000256" key="6">
    <source>
        <dbReference type="SAM" id="SignalP"/>
    </source>
</evidence>
<dbReference type="RefSeq" id="WP_308453218.1">
    <property type="nucleotide sequence ID" value="NZ_JAJEQR010000013.1"/>
</dbReference>
<dbReference type="Proteomes" id="UP001198182">
    <property type="component" value="Unassembled WGS sequence"/>
</dbReference>
<keyword evidence="8" id="KW-1185">Reference proteome</keyword>
<evidence type="ECO:0000256" key="4">
    <source>
        <dbReference type="ARBA" id="ARBA00022729"/>
    </source>
</evidence>
<dbReference type="Gene3D" id="3.40.190.170">
    <property type="entry name" value="Bacterial extracellular solute-binding protein, family 7"/>
    <property type="match status" value="1"/>
</dbReference>
<dbReference type="EMBL" id="JAJEQR010000013">
    <property type="protein sequence ID" value="MCC2230548.1"/>
    <property type="molecule type" value="Genomic_DNA"/>
</dbReference>
<comment type="subcellular location">
    <subcellularLocation>
        <location evidence="1">Cell envelope</location>
    </subcellularLocation>
</comment>
<feature type="region of interest" description="Disordered" evidence="5">
    <location>
        <begin position="27"/>
        <end position="48"/>
    </location>
</feature>
<organism evidence="7 8">
    <name type="scientific">Hominifimenecus microfluidus</name>
    <dbReference type="NCBI Taxonomy" id="2885348"/>
    <lineage>
        <taxon>Bacteria</taxon>
        <taxon>Bacillati</taxon>
        <taxon>Bacillota</taxon>
        <taxon>Clostridia</taxon>
        <taxon>Lachnospirales</taxon>
        <taxon>Lachnospiraceae</taxon>
        <taxon>Hominifimenecus</taxon>
    </lineage>
</organism>
<dbReference type="PANTHER" id="PTHR33376:SF4">
    <property type="entry name" value="SIALIC ACID-BINDING PERIPLASMIC PROTEIN SIAP"/>
    <property type="match status" value="1"/>
</dbReference>
<dbReference type="PROSITE" id="PS51257">
    <property type="entry name" value="PROKAR_LIPOPROTEIN"/>
    <property type="match status" value="1"/>
</dbReference>
<dbReference type="Pfam" id="PF03480">
    <property type="entry name" value="DctP"/>
    <property type="match status" value="1"/>
</dbReference>
<accession>A0AAE3E9H1</accession>
<gene>
    <name evidence="7" type="ORF">LKD81_05970</name>
</gene>
<comment type="similarity">
    <text evidence="2">Belongs to the bacterial solute-binding protein 7 family.</text>
</comment>
<sequence>MKMKKTLGILIAASMVLAACGGNSSGTSETKAAASGTEAVTEGEKSSGNDAEYNFTIGTSATKDSAIGKTMQYAADLIQEKTEGRIHITCYPDSQLGSDAELVEGVQLGNVTMVIGNTAPQVTFVPNLALFDLPNTYDDITTAQKVLTGFTDKMAASFEGTDLHLCQMFPTVFRYMSCNKEIRSVDDFAGVKIRTMTNNNHMAYWNALGATATPLDFSELYIGLQQGLVDAQENPLDIFLSSNFYEQQKYVINTKHIAFVATILMNENTWNSLPADLQETLNECFTEIGKYGTDTAQAAETENLKSVESKGVTVIDLDDATIAQMKEKAAPVYDMVREAVGNDLVDEYLAAIEAAK</sequence>
<dbReference type="GO" id="GO:0055085">
    <property type="term" value="P:transmembrane transport"/>
    <property type="evidence" value="ECO:0007669"/>
    <property type="project" value="InterPro"/>
</dbReference>
<keyword evidence="3" id="KW-0813">Transport</keyword>
<dbReference type="InterPro" id="IPR004682">
    <property type="entry name" value="TRAP_DctP"/>
</dbReference>
<feature type="signal peptide" evidence="6">
    <location>
        <begin position="1"/>
        <end position="18"/>
    </location>
</feature>
<dbReference type="InterPro" id="IPR018389">
    <property type="entry name" value="DctP_fam"/>
</dbReference>
<evidence type="ECO:0000313" key="8">
    <source>
        <dbReference type="Proteomes" id="UP001198182"/>
    </source>
</evidence>
<protein>
    <submittedName>
        <fullName evidence="7">TRAP transporter substrate-binding protein</fullName>
    </submittedName>
</protein>
<evidence type="ECO:0000256" key="3">
    <source>
        <dbReference type="ARBA" id="ARBA00022448"/>
    </source>
</evidence>